<evidence type="ECO:0000256" key="1">
    <source>
        <dbReference type="ARBA" id="ARBA00022490"/>
    </source>
</evidence>
<dbReference type="Gene3D" id="3.40.1390.10">
    <property type="entry name" value="MurE/MurF, N-terminal domain"/>
    <property type="match status" value="1"/>
</dbReference>
<reference evidence="15 16" key="1">
    <citation type="submission" date="2022-01" db="EMBL/GenBank/DDBJ databases">
        <title>Paraglaciecola sp. G1-23.</title>
        <authorList>
            <person name="Jin M.S."/>
            <person name="Han D.M."/>
            <person name="Kim H.M."/>
            <person name="Jeon C.O."/>
        </authorList>
    </citation>
    <scope>NUCLEOTIDE SEQUENCE [LARGE SCALE GENOMIC DNA]</scope>
    <source>
        <strain evidence="15 16">G1-23</strain>
    </source>
</reference>
<comment type="caution">
    <text evidence="15">The sequence shown here is derived from an EMBL/GenBank/DDBJ whole genome shotgun (WGS) entry which is preliminary data.</text>
</comment>
<accession>A0ABS9D6N9</accession>
<dbReference type="PANTHER" id="PTHR43024:SF1">
    <property type="entry name" value="UDP-N-ACETYLMURAMOYL-TRIPEPTIDE--D-ALANYL-D-ALANINE LIGASE"/>
    <property type="match status" value="1"/>
</dbReference>
<dbReference type="Gene3D" id="3.90.190.20">
    <property type="entry name" value="Mur ligase, C-terminal domain"/>
    <property type="match status" value="1"/>
</dbReference>
<evidence type="ECO:0000256" key="10">
    <source>
        <dbReference type="HAMAP-Rule" id="MF_02019"/>
    </source>
</evidence>
<evidence type="ECO:0000313" key="16">
    <source>
        <dbReference type="Proteomes" id="UP001521137"/>
    </source>
</evidence>
<evidence type="ECO:0000313" key="15">
    <source>
        <dbReference type="EMBL" id="MCF2948603.1"/>
    </source>
</evidence>
<dbReference type="SUPFAM" id="SSF53244">
    <property type="entry name" value="MurD-like peptide ligases, peptide-binding domain"/>
    <property type="match status" value="1"/>
</dbReference>
<dbReference type="RefSeq" id="WP_235312498.1">
    <property type="nucleotide sequence ID" value="NZ_JAKGAS010000005.1"/>
</dbReference>
<keyword evidence="2 10" id="KW-0436">Ligase</keyword>
<keyword evidence="3 10" id="KW-0132">Cell division</keyword>
<evidence type="ECO:0000256" key="6">
    <source>
        <dbReference type="ARBA" id="ARBA00022960"/>
    </source>
</evidence>
<dbReference type="HAMAP" id="MF_02019">
    <property type="entry name" value="MurF"/>
    <property type="match status" value="1"/>
</dbReference>
<dbReference type="NCBIfam" id="TIGR01143">
    <property type="entry name" value="murF"/>
    <property type="match status" value="1"/>
</dbReference>
<evidence type="ECO:0000259" key="14">
    <source>
        <dbReference type="Pfam" id="PF08245"/>
    </source>
</evidence>
<dbReference type="GO" id="GO:0016874">
    <property type="term" value="F:ligase activity"/>
    <property type="evidence" value="ECO:0007669"/>
    <property type="project" value="UniProtKB-KW"/>
</dbReference>
<feature type="domain" description="Mur ligase central" evidence="14">
    <location>
        <begin position="108"/>
        <end position="299"/>
    </location>
</feature>
<keyword evidence="16" id="KW-1185">Reference proteome</keyword>
<dbReference type="InterPro" id="IPR000713">
    <property type="entry name" value="Mur_ligase_N"/>
</dbReference>
<dbReference type="InterPro" id="IPR051046">
    <property type="entry name" value="MurCDEF_CellWall_CoF430Synth"/>
</dbReference>
<keyword evidence="9 10" id="KW-0961">Cell wall biogenesis/degradation</keyword>
<dbReference type="Proteomes" id="UP001521137">
    <property type="component" value="Unassembled WGS sequence"/>
</dbReference>
<comment type="pathway">
    <text evidence="10 11">Cell wall biogenesis; peptidoglycan biosynthesis.</text>
</comment>
<feature type="domain" description="Mur ligase N-terminal catalytic" evidence="12">
    <location>
        <begin position="27"/>
        <end position="74"/>
    </location>
</feature>
<evidence type="ECO:0000256" key="2">
    <source>
        <dbReference type="ARBA" id="ARBA00022598"/>
    </source>
</evidence>
<dbReference type="InterPro" id="IPR036565">
    <property type="entry name" value="Mur-like_cat_sf"/>
</dbReference>
<comment type="catalytic activity">
    <reaction evidence="10 11">
        <text>D-alanyl-D-alanine + UDP-N-acetyl-alpha-D-muramoyl-L-alanyl-gamma-D-glutamyl-meso-2,6-diaminopimelate + ATP = UDP-N-acetyl-alpha-D-muramoyl-L-alanyl-gamma-D-glutamyl-meso-2,6-diaminopimeloyl-D-alanyl-D-alanine + ADP + phosphate + H(+)</text>
        <dbReference type="Rhea" id="RHEA:28374"/>
        <dbReference type="ChEBI" id="CHEBI:15378"/>
        <dbReference type="ChEBI" id="CHEBI:30616"/>
        <dbReference type="ChEBI" id="CHEBI:43474"/>
        <dbReference type="ChEBI" id="CHEBI:57822"/>
        <dbReference type="ChEBI" id="CHEBI:61386"/>
        <dbReference type="ChEBI" id="CHEBI:83905"/>
        <dbReference type="ChEBI" id="CHEBI:456216"/>
        <dbReference type="EC" id="6.3.2.10"/>
    </reaction>
</comment>
<sequence>MIPVSLSWVAEQAQGQLLGQFDSSIVVSGVSTDTRSIQPGDLFLALVGPNFDGHKFAQQAKEKGAIGLIVSRKIDTDLPCILVDDTKLALGRLGAAVKAEVAPKTIGITGSSGKTTVKEMVAAILSRRGKVLATKGNFNNDLGVPMTLLRLERHHEFAVIEMGANHLGEIAYTTNLVKPDVATIVNAAAAHLEGFGSLLGVARAKSEIFKGLSEKGANKGLAIVNADSQFADYWLGKLKYNKVQTFSAEKAADVFAEDITLGLDGCAQFDLVTPTGRIGITLALPGTHNVSNALVAASLAMEVGASLSDVQEGLRAMPHVSGRLQVKQLTNQVKIIDDTYNANVASVNAAIDLLSSFAGRKILLLGDMAELGEKARYYHEKVGEYAKQQGIDELYSLGVLSQSASAVFEQKGKHFSELAQMIEFLNEHVIFEKCDISILVKGSRSARMELVVKALEDSPLGKLERVRERIAC</sequence>
<dbReference type="InterPro" id="IPR035911">
    <property type="entry name" value="MurE/MurF_N"/>
</dbReference>
<dbReference type="EC" id="6.3.2.10" evidence="10 11"/>
<evidence type="ECO:0000256" key="7">
    <source>
        <dbReference type="ARBA" id="ARBA00022984"/>
    </source>
</evidence>
<evidence type="ECO:0000256" key="9">
    <source>
        <dbReference type="ARBA" id="ARBA00023316"/>
    </source>
</evidence>
<dbReference type="PANTHER" id="PTHR43024">
    <property type="entry name" value="UDP-N-ACETYLMURAMOYL-TRIPEPTIDE--D-ALANYL-D-ALANINE LIGASE"/>
    <property type="match status" value="1"/>
</dbReference>
<dbReference type="InterPro" id="IPR013221">
    <property type="entry name" value="Mur_ligase_cen"/>
</dbReference>
<feature type="domain" description="Mur ligase C-terminal" evidence="13">
    <location>
        <begin position="322"/>
        <end position="443"/>
    </location>
</feature>
<dbReference type="SUPFAM" id="SSF63418">
    <property type="entry name" value="MurE/MurF N-terminal domain"/>
    <property type="match status" value="1"/>
</dbReference>
<feature type="binding site" evidence="10">
    <location>
        <begin position="110"/>
        <end position="116"/>
    </location>
    <ligand>
        <name>ATP</name>
        <dbReference type="ChEBI" id="CHEBI:30616"/>
    </ligand>
</feature>
<keyword evidence="5 10" id="KW-0067">ATP-binding</keyword>
<evidence type="ECO:0000256" key="8">
    <source>
        <dbReference type="ARBA" id="ARBA00023306"/>
    </source>
</evidence>
<dbReference type="Pfam" id="PF02875">
    <property type="entry name" value="Mur_ligase_C"/>
    <property type="match status" value="1"/>
</dbReference>
<proteinExistence type="inferred from homology"/>
<name>A0ABS9D6N9_9ALTE</name>
<dbReference type="Pfam" id="PF08245">
    <property type="entry name" value="Mur_ligase_M"/>
    <property type="match status" value="1"/>
</dbReference>
<protein>
    <recommendedName>
        <fullName evidence="10 11">UDP-N-acetylmuramoyl-tripeptide--D-alanyl-D-alanine ligase</fullName>
        <ecNumber evidence="10 11">6.3.2.10</ecNumber>
    </recommendedName>
    <alternativeName>
        <fullName evidence="10">D-alanyl-D-alanine-adding enzyme</fullName>
    </alternativeName>
</protein>
<comment type="subcellular location">
    <subcellularLocation>
        <location evidence="10 11">Cytoplasm</location>
    </subcellularLocation>
</comment>
<dbReference type="EMBL" id="JAKGAS010000005">
    <property type="protein sequence ID" value="MCF2948603.1"/>
    <property type="molecule type" value="Genomic_DNA"/>
</dbReference>
<dbReference type="Gene3D" id="3.40.1190.10">
    <property type="entry name" value="Mur-like, catalytic domain"/>
    <property type="match status" value="1"/>
</dbReference>
<evidence type="ECO:0000256" key="5">
    <source>
        <dbReference type="ARBA" id="ARBA00022840"/>
    </source>
</evidence>
<keyword evidence="7 10" id="KW-0573">Peptidoglycan synthesis</keyword>
<dbReference type="Pfam" id="PF01225">
    <property type="entry name" value="Mur_ligase"/>
    <property type="match status" value="1"/>
</dbReference>
<dbReference type="InterPro" id="IPR036615">
    <property type="entry name" value="Mur_ligase_C_dom_sf"/>
</dbReference>
<evidence type="ECO:0000256" key="3">
    <source>
        <dbReference type="ARBA" id="ARBA00022618"/>
    </source>
</evidence>
<keyword evidence="4 10" id="KW-0547">Nucleotide-binding</keyword>
<evidence type="ECO:0000256" key="11">
    <source>
        <dbReference type="RuleBase" id="RU004136"/>
    </source>
</evidence>
<dbReference type="InterPro" id="IPR004101">
    <property type="entry name" value="Mur_ligase_C"/>
</dbReference>
<evidence type="ECO:0000259" key="12">
    <source>
        <dbReference type="Pfam" id="PF01225"/>
    </source>
</evidence>
<comment type="similarity">
    <text evidence="10">Belongs to the MurCDEF family. MurF subfamily.</text>
</comment>
<comment type="function">
    <text evidence="10 11">Involved in cell wall formation. Catalyzes the final step in the synthesis of UDP-N-acetylmuramoyl-pentapeptide, the precursor of murein.</text>
</comment>
<keyword evidence="1 10" id="KW-0963">Cytoplasm</keyword>
<gene>
    <name evidence="10 15" type="primary">murF</name>
    <name evidence="15" type="ORF">L0668_10840</name>
</gene>
<dbReference type="SUPFAM" id="SSF53623">
    <property type="entry name" value="MurD-like peptide ligases, catalytic domain"/>
    <property type="match status" value="1"/>
</dbReference>
<organism evidence="15 16">
    <name type="scientific">Paraglaciecola algarum</name>
    <dbReference type="NCBI Taxonomy" id="3050085"/>
    <lineage>
        <taxon>Bacteria</taxon>
        <taxon>Pseudomonadati</taxon>
        <taxon>Pseudomonadota</taxon>
        <taxon>Gammaproteobacteria</taxon>
        <taxon>Alteromonadales</taxon>
        <taxon>Alteromonadaceae</taxon>
        <taxon>Paraglaciecola</taxon>
    </lineage>
</organism>
<evidence type="ECO:0000256" key="4">
    <source>
        <dbReference type="ARBA" id="ARBA00022741"/>
    </source>
</evidence>
<dbReference type="InterPro" id="IPR005863">
    <property type="entry name" value="UDP-N-AcMur_synth"/>
</dbReference>
<keyword evidence="8 10" id="KW-0131">Cell cycle</keyword>
<evidence type="ECO:0000259" key="13">
    <source>
        <dbReference type="Pfam" id="PF02875"/>
    </source>
</evidence>
<keyword evidence="6 10" id="KW-0133">Cell shape</keyword>